<evidence type="ECO:0000313" key="2">
    <source>
        <dbReference type="Proteomes" id="UP000501063"/>
    </source>
</evidence>
<dbReference type="Proteomes" id="UP000501063">
    <property type="component" value="Plasmid pPniHBP1_1"/>
</dbReference>
<accession>A0A6G6J8K5</accession>
<evidence type="ECO:0000313" key="1">
    <source>
        <dbReference type="EMBL" id="QIE91602.1"/>
    </source>
</evidence>
<name>A0A6G6J8K5_PSENT</name>
<organism evidence="1 2">
    <name type="scientific">Pseudomonas nitroreducens</name>
    <dbReference type="NCBI Taxonomy" id="46680"/>
    <lineage>
        <taxon>Bacteria</taxon>
        <taxon>Pseudomonadati</taxon>
        <taxon>Pseudomonadota</taxon>
        <taxon>Gammaproteobacteria</taxon>
        <taxon>Pseudomonadales</taxon>
        <taxon>Pseudomonadaceae</taxon>
        <taxon>Pseudomonas</taxon>
    </lineage>
</organism>
<keyword evidence="1" id="KW-0614">Plasmid</keyword>
<dbReference type="KEGG" id="pnt:G5B91_35325"/>
<geneLocation type="plasmid" evidence="2">
    <name>ppnihbp1_1</name>
</geneLocation>
<gene>
    <name evidence="1" type="ORF">G5B91_35325</name>
</gene>
<dbReference type="EMBL" id="CP049142">
    <property type="protein sequence ID" value="QIE91602.1"/>
    <property type="molecule type" value="Genomic_DNA"/>
</dbReference>
<protein>
    <submittedName>
        <fullName evidence="1">Uncharacterized protein</fullName>
    </submittedName>
</protein>
<proteinExistence type="predicted"/>
<sequence>MGDLVFLNGAIEVHRGIERHVVEVQRNVPGPRRFEYIRNFLTEDTPDDCKAIALQGISNAEGRVGDHGVREGLAECRLSRQSHKPIAVTCILCRKTQAEDLRPDVIDLGEGAE</sequence>
<dbReference type="AlphaFoldDB" id="A0A6G6J8K5"/>
<reference evidence="1 2" key="1">
    <citation type="submission" date="2020-02" db="EMBL/GenBank/DDBJ databases">
        <title>Integrative conjugative elements (ICEs) and plasmids drive adaptation of Pseudomonas nitroreducens strain HBP1 to wastewater environment.</title>
        <authorList>
            <person name="Sentchilo V."/>
            <person name="Carraro N."/>
            <person name="Bertelli C."/>
            <person name="van der Meer J.R."/>
        </authorList>
    </citation>
    <scope>NUCLEOTIDE SEQUENCE [LARGE SCALE GENOMIC DNA]</scope>
    <source>
        <strain evidence="1 2">HBP1</strain>
        <plasmid evidence="2">ppnihbp1_1</plasmid>
    </source>
</reference>